<evidence type="ECO:0000256" key="6">
    <source>
        <dbReference type="SAM" id="Phobius"/>
    </source>
</evidence>
<dbReference type="GO" id="GO:0003755">
    <property type="term" value="F:peptidyl-prolyl cis-trans isomerase activity"/>
    <property type="evidence" value="ECO:0007669"/>
    <property type="project" value="UniProtKB-UniRule"/>
</dbReference>
<dbReference type="FunFam" id="2.40.100.10:FF:000001">
    <property type="entry name" value="Peptidyl-prolyl cis-trans isomerase"/>
    <property type="match status" value="1"/>
</dbReference>
<feature type="transmembrane region" description="Helical" evidence="6">
    <location>
        <begin position="248"/>
        <end position="266"/>
    </location>
</feature>
<feature type="chain" id="PRO_5041770297" description="Peptidyl-prolyl cis-trans isomerase" evidence="4">
    <location>
        <begin position="24"/>
        <end position="286"/>
    </location>
</feature>
<keyword evidence="2 4" id="KW-0697">Rotamase</keyword>
<proteinExistence type="inferred from homology"/>
<dbReference type="GO" id="GO:0016018">
    <property type="term" value="F:cyclosporin A binding"/>
    <property type="evidence" value="ECO:0007669"/>
    <property type="project" value="TreeGrafter"/>
</dbReference>
<keyword evidence="9" id="KW-1185">Reference proteome</keyword>
<accession>A0AAD9I5W3</accession>
<gene>
    <name evidence="8" type="ORF">P8C59_006127</name>
</gene>
<dbReference type="InterPro" id="IPR002130">
    <property type="entry name" value="Cyclophilin-type_PPIase_dom"/>
</dbReference>
<evidence type="ECO:0000256" key="5">
    <source>
        <dbReference type="SAM" id="MobiDB-lite"/>
    </source>
</evidence>
<reference evidence="8" key="1">
    <citation type="journal article" date="2023" name="Mol. Plant Microbe Interact.">
        <title>Elucidating the Obligate Nature and Biological Capacity of an Invasive Fungal Corn Pathogen.</title>
        <authorList>
            <person name="MacCready J.S."/>
            <person name="Roggenkamp E.M."/>
            <person name="Gdanetz K."/>
            <person name="Chilvers M.I."/>
        </authorList>
    </citation>
    <scope>NUCLEOTIDE SEQUENCE</scope>
    <source>
        <strain evidence="8">PM02</strain>
    </source>
</reference>
<evidence type="ECO:0000256" key="4">
    <source>
        <dbReference type="RuleBase" id="RU363019"/>
    </source>
</evidence>
<dbReference type="PANTHER" id="PTHR11071">
    <property type="entry name" value="PEPTIDYL-PROLYL CIS-TRANS ISOMERASE"/>
    <property type="match status" value="1"/>
</dbReference>
<feature type="signal peptide" evidence="4">
    <location>
        <begin position="1"/>
        <end position="23"/>
    </location>
</feature>
<feature type="domain" description="PPIase cyclophilin-type" evidence="7">
    <location>
        <begin position="43"/>
        <end position="200"/>
    </location>
</feature>
<keyword evidence="6" id="KW-0472">Membrane</keyword>
<evidence type="ECO:0000256" key="1">
    <source>
        <dbReference type="ARBA" id="ARBA00000971"/>
    </source>
</evidence>
<dbReference type="GO" id="GO:0006457">
    <property type="term" value="P:protein folding"/>
    <property type="evidence" value="ECO:0007669"/>
    <property type="project" value="InterPro"/>
</dbReference>
<dbReference type="PROSITE" id="PS50072">
    <property type="entry name" value="CSA_PPIASE_2"/>
    <property type="match status" value="1"/>
</dbReference>
<comment type="caution">
    <text evidence="8">The sequence shown here is derived from an EMBL/GenBank/DDBJ whole genome shotgun (WGS) entry which is preliminary data.</text>
</comment>
<evidence type="ECO:0000256" key="2">
    <source>
        <dbReference type="ARBA" id="ARBA00023110"/>
    </source>
</evidence>
<keyword evidence="6" id="KW-1133">Transmembrane helix</keyword>
<dbReference type="PANTHER" id="PTHR11071:SF561">
    <property type="entry name" value="PEPTIDYL-PROLYL CIS-TRANS ISOMERASE D-RELATED"/>
    <property type="match status" value="1"/>
</dbReference>
<evidence type="ECO:0000256" key="3">
    <source>
        <dbReference type="ARBA" id="ARBA00023235"/>
    </source>
</evidence>
<evidence type="ECO:0000313" key="8">
    <source>
        <dbReference type="EMBL" id="KAK2071723.1"/>
    </source>
</evidence>
<keyword evidence="6" id="KW-0812">Transmembrane</keyword>
<dbReference type="CDD" id="cd01926">
    <property type="entry name" value="cyclophilin_ABH_like"/>
    <property type="match status" value="1"/>
</dbReference>
<feature type="region of interest" description="Disordered" evidence="5">
    <location>
        <begin position="204"/>
        <end position="228"/>
    </location>
</feature>
<dbReference type="EC" id="5.2.1.8" evidence="4"/>
<evidence type="ECO:0000313" key="9">
    <source>
        <dbReference type="Proteomes" id="UP001217918"/>
    </source>
</evidence>
<dbReference type="GO" id="GO:0005783">
    <property type="term" value="C:endoplasmic reticulum"/>
    <property type="evidence" value="ECO:0007669"/>
    <property type="project" value="TreeGrafter"/>
</dbReference>
<dbReference type="GO" id="GO:0000324">
    <property type="term" value="C:fungal-type vacuole"/>
    <property type="evidence" value="ECO:0007669"/>
    <property type="project" value="TreeGrafter"/>
</dbReference>
<dbReference type="PRINTS" id="PR00153">
    <property type="entry name" value="CSAPPISMRASE"/>
</dbReference>
<sequence>MFAPRRLFLTAALLLGLSVFCVADSASTPPKAVKGPKITHKVFFDITEGDKPLGRIVMGLYGKTTPETAENFRALATGEKGMGYEGSTFHRVIKQFMIQGGDFTNHDGTGGESIYGKKFPDENFKLKHTKKGLLSMANSGKDTNGSQFFITTVITSWLDGKHVVFGEVLEGYDVVERIEQTETGPGDKPKKTIKIAKSGELDVPPEAKTEYGEAGWTSGENDEPADDHATVTVPVSESSMSDAVQSNVLQKAFLFGLILAAVALYLRFATPWRQGRQGQGYQKVMA</sequence>
<dbReference type="InterPro" id="IPR029000">
    <property type="entry name" value="Cyclophilin-like_dom_sf"/>
</dbReference>
<dbReference type="AlphaFoldDB" id="A0AAD9I5W3"/>
<dbReference type="Proteomes" id="UP001217918">
    <property type="component" value="Unassembled WGS sequence"/>
</dbReference>
<dbReference type="EMBL" id="JAQQPM010000005">
    <property type="protein sequence ID" value="KAK2071723.1"/>
    <property type="molecule type" value="Genomic_DNA"/>
</dbReference>
<dbReference type="InterPro" id="IPR020892">
    <property type="entry name" value="Cyclophilin-type_PPIase_CS"/>
</dbReference>
<evidence type="ECO:0000259" key="7">
    <source>
        <dbReference type="PROSITE" id="PS50072"/>
    </source>
</evidence>
<comment type="similarity">
    <text evidence="4">Belongs to the cyclophilin-type PPIase family.</text>
</comment>
<keyword evidence="3 4" id="KW-0413">Isomerase</keyword>
<organism evidence="8 9">
    <name type="scientific">Phyllachora maydis</name>
    <dbReference type="NCBI Taxonomy" id="1825666"/>
    <lineage>
        <taxon>Eukaryota</taxon>
        <taxon>Fungi</taxon>
        <taxon>Dikarya</taxon>
        <taxon>Ascomycota</taxon>
        <taxon>Pezizomycotina</taxon>
        <taxon>Sordariomycetes</taxon>
        <taxon>Sordariomycetidae</taxon>
        <taxon>Phyllachorales</taxon>
        <taxon>Phyllachoraceae</taxon>
        <taxon>Phyllachora</taxon>
    </lineage>
</organism>
<protein>
    <recommendedName>
        <fullName evidence="4">Peptidyl-prolyl cis-trans isomerase</fullName>
        <shortName evidence="4">PPIase</shortName>
        <ecNumber evidence="4">5.2.1.8</ecNumber>
    </recommendedName>
</protein>
<dbReference type="PROSITE" id="PS00170">
    <property type="entry name" value="CSA_PPIASE_1"/>
    <property type="match status" value="1"/>
</dbReference>
<comment type="catalytic activity">
    <reaction evidence="1 4">
        <text>[protein]-peptidylproline (omega=180) = [protein]-peptidylproline (omega=0)</text>
        <dbReference type="Rhea" id="RHEA:16237"/>
        <dbReference type="Rhea" id="RHEA-COMP:10747"/>
        <dbReference type="Rhea" id="RHEA-COMP:10748"/>
        <dbReference type="ChEBI" id="CHEBI:83833"/>
        <dbReference type="ChEBI" id="CHEBI:83834"/>
        <dbReference type="EC" id="5.2.1.8"/>
    </reaction>
</comment>
<dbReference type="SUPFAM" id="SSF50891">
    <property type="entry name" value="Cyclophilin-like"/>
    <property type="match status" value="1"/>
</dbReference>
<keyword evidence="4" id="KW-0732">Signal</keyword>
<dbReference type="Gene3D" id="2.40.100.10">
    <property type="entry name" value="Cyclophilin-like"/>
    <property type="match status" value="1"/>
</dbReference>
<dbReference type="Pfam" id="PF00160">
    <property type="entry name" value="Pro_isomerase"/>
    <property type="match status" value="1"/>
</dbReference>
<comment type="function">
    <text evidence="4">PPIases accelerate the folding of proteins. It catalyzes the cis-trans isomerization of proline imidic peptide bonds in oligopeptides.</text>
</comment>
<name>A0AAD9I5W3_9PEZI</name>